<evidence type="ECO:0000313" key="7">
    <source>
        <dbReference type="Proteomes" id="UP000011960"/>
    </source>
</evidence>
<feature type="domain" description="Tyr recombinase" evidence="5">
    <location>
        <begin position="239"/>
        <end position="436"/>
    </location>
</feature>
<dbReference type="Gene3D" id="1.10.443.10">
    <property type="entry name" value="Intergrase catalytic core"/>
    <property type="match status" value="1"/>
</dbReference>
<protein>
    <recommendedName>
        <fullName evidence="5">Tyr recombinase domain-containing protein</fullName>
    </recommendedName>
</protein>
<proteinExistence type="inferred from homology"/>
<reference evidence="6 7" key="1">
    <citation type="journal article" date="2013" name="Genome Announc.">
        <title>Genome Sequence of Hydrothermal Arsenic-Respiring Bacterium Marinobacter santoriniensis NKSG1T.</title>
        <authorList>
            <person name="Handley K.M."/>
            <person name="Upton M."/>
            <person name="Beatson S.A."/>
            <person name="Hery M."/>
            <person name="Lloyd J.R."/>
        </authorList>
    </citation>
    <scope>NUCLEOTIDE SEQUENCE [LARGE SCALE GENOMIC DNA]</scope>
    <source>
        <strain evidence="6 7">NKSG1</strain>
    </source>
</reference>
<dbReference type="SUPFAM" id="SSF56349">
    <property type="entry name" value="DNA breaking-rejoining enzymes"/>
    <property type="match status" value="1"/>
</dbReference>
<dbReference type="InterPro" id="IPR038488">
    <property type="entry name" value="Integrase_DNA-bd_sf"/>
</dbReference>
<dbReference type="AlphaFoldDB" id="M7DHF0"/>
<evidence type="ECO:0000256" key="3">
    <source>
        <dbReference type="ARBA" id="ARBA00023125"/>
    </source>
</evidence>
<dbReference type="PROSITE" id="PS51898">
    <property type="entry name" value="TYR_RECOMBINASE"/>
    <property type="match status" value="1"/>
</dbReference>
<dbReference type="Pfam" id="PF22022">
    <property type="entry name" value="Phage_int_M"/>
    <property type="match status" value="1"/>
</dbReference>
<dbReference type="InterPro" id="IPR053876">
    <property type="entry name" value="Phage_int_M"/>
</dbReference>
<dbReference type="STRING" id="1288826.MSNKSG1_02704"/>
<dbReference type="PANTHER" id="PTHR30629:SF2">
    <property type="entry name" value="PROPHAGE INTEGRASE INTS-RELATED"/>
    <property type="match status" value="1"/>
</dbReference>
<dbReference type="RefSeq" id="WP_008937699.1">
    <property type="nucleotide sequence ID" value="NZ_APAT01000007.1"/>
</dbReference>
<evidence type="ECO:0000256" key="4">
    <source>
        <dbReference type="ARBA" id="ARBA00023172"/>
    </source>
</evidence>
<dbReference type="Proteomes" id="UP000011960">
    <property type="component" value="Unassembled WGS sequence"/>
</dbReference>
<dbReference type="eggNOG" id="COG0582">
    <property type="taxonomic scope" value="Bacteria"/>
</dbReference>
<gene>
    <name evidence="6" type="ORF">MSNKSG1_02704</name>
</gene>
<name>M7DHF0_9GAMM</name>
<dbReference type="InterPro" id="IPR025166">
    <property type="entry name" value="Integrase_DNA_bind_dom"/>
</dbReference>
<feature type="non-terminal residue" evidence="6">
    <location>
        <position position="464"/>
    </location>
</feature>
<evidence type="ECO:0000313" key="6">
    <source>
        <dbReference type="EMBL" id="EMP57097.1"/>
    </source>
</evidence>
<dbReference type="InterPro" id="IPR010998">
    <property type="entry name" value="Integrase_recombinase_N"/>
</dbReference>
<dbReference type="CDD" id="cd00801">
    <property type="entry name" value="INT_P4_C"/>
    <property type="match status" value="1"/>
</dbReference>
<keyword evidence="4" id="KW-0233">DNA recombination</keyword>
<dbReference type="InterPro" id="IPR002104">
    <property type="entry name" value="Integrase_catalytic"/>
</dbReference>
<comment type="similarity">
    <text evidence="1">Belongs to the 'phage' integrase family.</text>
</comment>
<evidence type="ECO:0000256" key="1">
    <source>
        <dbReference type="ARBA" id="ARBA00008857"/>
    </source>
</evidence>
<dbReference type="Pfam" id="PF13356">
    <property type="entry name" value="Arm-DNA-bind_3"/>
    <property type="match status" value="1"/>
</dbReference>
<dbReference type="InterPro" id="IPR011010">
    <property type="entry name" value="DNA_brk_join_enz"/>
</dbReference>
<dbReference type="PANTHER" id="PTHR30629">
    <property type="entry name" value="PROPHAGE INTEGRASE"/>
    <property type="match status" value="1"/>
</dbReference>
<evidence type="ECO:0000259" key="5">
    <source>
        <dbReference type="PROSITE" id="PS51898"/>
    </source>
</evidence>
<dbReference type="Pfam" id="PF00589">
    <property type="entry name" value="Phage_integrase"/>
    <property type="match status" value="1"/>
</dbReference>
<dbReference type="GO" id="GO:0006310">
    <property type="term" value="P:DNA recombination"/>
    <property type="evidence" value="ECO:0007669"/>
    <property type="project" value="UniProtKB-KW"/>
</dbReference>
<evidence type="ECO:0000256" key="2">
    <source>
        <dbReference type="ARBA" id="ARBA00022908"/>
    </source>
</evidence>
<dbReference type="Gene3D" id="3.30.160.390">
    <property type="entry name" value="Integrase, DNA-binding domain"/>
    <property type="match status" value="1"/>
</dbReference>
<keyword evidence="7" id="KW-1185">Reference proteome</keyword>
<dbReference type="InterPro" id="IPR013762">
    <property type="entry name" value="Integrase-like_cat_sf"/>
</dbReference>
<keyword evidence="2" id="KW-0229">DNA integration</keyword>
<dbReference type="GO" id="GO:0003677">
    <property type="term" value="F:DNA binding"/>
    <property type="evidence" value="ECO:0007669"/>
    <property type="project" value="UniProtKB-KW"/>
</dbReference>
<dbReference type="EMBL" id="APAT01000007">
    <property type="protein sequence ID" value="EMP57097.1"/>
    <property type="molecule type" value="Genomic_DNA"/>
</dbReference>
<keyword evidence="3" id="KW-0238">DNA-binding</keyword>
<dbReference type="InterPro" id="IPR050808">
    <property type="entry name" value="Phage_Integrase"/>
</dbReference>
<dbReference type="GO" id="GO:0015074">
    <property type="term" value="P:DNA integration"/>
    <property type="evidence" value="ECO:0007669"/>
    <property type="project" value="UniProtKB-KW"/>
</dbReference>
<organism evidence="6 7">
    <name type="scientific">Marinobacter santoriniensis NKSG1</name>
    <dbReference type="NCBI Taxonomy" id="1288826"/>
    <lineage>
        <taxon>Bacteria</taxon>
        <taxon>Pseudomonadati</taxon>
        <taxon>Pseudomonadota</taxon>
        <taxon>Gammaproteobacteria</taxon>
        <taxon>Pseudomonadales</taxon>
        <taxon>Marinobacteraceae</taxon>
        <taxon>Marinobacter</taxon>
    </lineage>
</organism>
<sequence>MAKKAKPVLPKSAESADKQIKQLLPENTDQYIRDSVIPGLVLRLTPANKRFWHLRYQSKIGLKKTVGRKYTMGSFDEGMTVKRARRLAEELRVRIRQGFDPIEDRKRKAEERKMEQERVLAEARSLITLNEVAENYALKLANPVSGHKDGGAGVMALLDNHLLGRFGSMPIKNFRREHMFEAVDVALARGHNRTANAILSNTKSLFRFAVKREYIEFSPIDVLNKRDAGGPDPIRDRVLCATDFKQDELHELFLLLPDAGLTINNQIAIHLLLGTACRIGELMQARWHDVDFEKRCWIIQAENSKNGDPLRVYLSDYTLSWLEKLYELSGHTEFLFPSRSKAGHMLPNSVSKHISDRQKGPDGKQLQKRTPHHSALILPGGHWTIHDLRRTASTLMQMLGISPHIIDECQNHRTGGVVRRRYQHGSYYESMKLAWSMLGHELATLQGPSPGAQLLSQIEVEPTV</sequence>
<comment type="caution">
    <text evidence="6">The sequence shown here is derived from an EMBL/GenBank/DDBJ whole genome shotgun (WGS) entry which is preliminary data.</text>
</comment>
<accession>M7DHF0</accession>
<dbReference type="OrthoDB" id="9795573at2"/>
<dbReference type="Gene3D" id="1.10.150.130">
    <property type="match status" value="1"/>
</dbReference>